<comment type="similarity">
    <text evidence="1">Belongs to the oxygen-dependent FAD-linked oxidoreductase family.</text>
</comment>
<dbReference type="AlphaFoldDB" id="A0AAD7A9P5"/>
<dbReference type="InterPro" id="IPR016169">
    <property type="entry name" value="FAD-bd_PCMH_sub2"/>
</dbReference>
<comment type="caution">
    <text evidence="7">The sequence shown here is derived from an EMBL/GenBank/DDBJ whole genome shotgun (WGS) entry which is preliminary data.</text>
</comment>
<dbReference type="InterPro" id="IPR036318">
    <property type="entry name" value="FAD-bd_PCMH-like_sf"/>
</dbReference>
<protein>
    <submittedName>
        <fullName evidence="7">FAD dependent oxidoreductase</fullName>
    </submittedName>
</protein>
<feature type="domain" description="FAD-binding PCMH-type" evidence="6">
    <location>
        <begin position="61"/>
        <end position="231"/>
    </location>
</feature>
<evidence type="ECO:0000256" key="4">
    <source>
        <dbReference type="ARBA" id="ARBA00023002"/>
    </source>
</evidence>
<evidence type="ECO:0000256" key="2">
    <source>
        <dbReference type="ARBA" id="ARBA00022630"/>
    </source>
</evidence>
<keyword evidence="5" id="KW-0732">Signal</keyword>
<dbReference type="InterPro" id="IPR016167">
    <property type="entry name" value="FAD-bd_PCMH_sub1"/>
</dbReference>
<dbReference type="InterPro" id="IPR050416">
    <property type="entry name" value="FAD-linked_Oxidoreductase"/>
</dbReference>
<keyword evidence="3" id="KW-0274">FAD</keyword>
<evidence type="ECO:0000259" key="6">
    <source>
        <dbReference type="PROSITE" id="PS51387"/>
    </source>
</evidence>
<keyword evidence="2" id="KW-0285">Flavoprotein</keyword>
<dbReference type="EMBL" id="JARIHO010000011">
    <property type="protein sequence ID" value="KAJ7353030.1"/>
    <property type="molecule type" value="Genomic_DNA"/>
</dbReference>
<dbReference type="Pfam" id="PF08031">
    <property type="entry name" value="BBE"/>
    <property type="match status" value="1"/>
</dbReference>
<dbReference type="Gene3D" id="3.30.465.10">
    <property type="match status" value="1"/>
</dbReference>
<dbReference type="Proteomes" id="UP001218218">
    <property type="component" value="Unassembled WGS sequence"/>
</dbReference>
<evidence type="ECO:0000256" key="3">
    <source>
        <dbReference type="ARBA" id="ARBA00022827"/>
    </source>
</evidence>
<name>A0AAD7A9P5_9AGAR</name>
<evidence type="ECO:0000313" key="7">
    <source>
        <dbReference type="EMBL" id="KAJ7353030.1"/>
    </source>
</evidence>
<dbReference type="Gene3D" id="3.30.43.10">
    <property type="entry name" value="Uridine Diphospho-n-acetylenolpyruvylglucosamine Reductase, domain 2"/>
    <property type="match status" value="1"/>
</dbReference>
<evidence type="ECO:0000313" key="8">
    <source>
        <dbReference type="Proteomes" id="UP001218218"/>
    </source>
</evidence>
<dbReference type="InterPro" id="IPR016166">
    <property type="entry name" value="FAD-bd_PCMH"/>
</dbReference>
<gene>
    <name evidence="7" type="ORF">DFH08DRAFT_738890</name>
</gene>
<evidence type="ECO:0000256" key="5">
    <source>
        <dbReference type="SAM" id="SignalP"/>
    </source>
</evidence>
<keyword evidence="4" id="KW-0560">Oxidoreductase</keyword>
<feature type="signal peptide" evidence="5">
    <location>
        <begin position="1"/>
        <end position="23"/>
    </location>
</feature>
<feature type="chain" id="PRO_5042283777" evidence="5">
    <location>
        <begin position="24"/>
        <end position="485"/>
    </location>
</feature>
<proteinExistence type="inferred from homology"/>
<evidence type="ECO:0000256" key="1">
    <source>
        <dbReference type="ARBA" id="ARBA00005466"/>
    </source>
</evidence>
<reference evidence="7" key="1">
    <citation type="submission" date="2023-03" db="EMBL/GenBank/DDBJ databases">
        <title>Massive genome expansion in bonnet fungi (Mycena s.s.) driven by repeated elements and novel gene families across ecological guilds.</title>
        <authorList>
            <consortium name="Lawrence Berkeley National Laboratory"/>
            <person name="Harder C.B."/>
            <person name="Miyauchi S."/>
            <person name="Viragh M."/>
            <person name="Kuo A."/>
            <person name="Thoen E."/>
            <person name="Andreopoulos B."/>
            <person name="Lu D."/>
            <person name="Skrede I."/>
            <person name="Drula E."/>
            <person name="Henrissat B."/>
            <person name="Morin E."/>
            <person name="Kohler A."/>
            <person name="Barry K."/>
            <person name="LaButti K."/>
            <person name="Morin E."/>
            <person name="Salamov A."/>
            <person name="Lipzen A."/>
            <person name="Mereny Z."/>
            <person name="Hegedus B."/>
            <person name="Baldrian P."/>
            <person name="Stursova M."/>
            <person name="Weitz H."/>
            <person name="Taylor A."/>
            <person name="Grigoriev I.V."/>
            <person name="Nagy L.G."/>
            <person name="Martin F."/>
            <person name="Kauserud H."/>
        </authorList>
    </citation>
    <scope>NUCLEOTIDE SEQUENCE</scope>
    <source>
        <strain evidence="7">CBHHK002</strain>
    </source>
</reference>
<dbReference type="InterPro" id="IPR006094">
    <property type="entry name" value="Oxid_FAD_bind_N"/>
</dbReference>
<sequence>MSHLGKISAILATLAALSYSAFALDACTQIQQSISSASAVYFPLDLLGNYAQDISHWASSSTQTAACSVEPGTAADVSTIIQLLGSTNTSFAVKGGGHTANPGFSSTTGVQISMARFSGVVYDAASGTATIGAGLIWDDVYAALAPHGVNVVGGRVSGVGVAGFTLGGGYSWKTNQFGLTVDTVTAFELVKPSGDIVSVTESSDPDLFFGLKGGLNNFGIVTQFTLKTFPQGQVWGGLITYTVAQIPDVSAAVARFASSVTDPKAGIIPTYNFLLGQPGISNVIFYDGPTPPPGIFDDFLAIPHLTQDVSTRSFTSLVNSAPSNATTGARGAFHTVSLLNYSLPMINAILNETNFWGTHLALAGATFISYDIEPFLPTLYSHASSPSAFPPARGPGYVPLNLYFAWANPLADATFHAALQQSAQHLTDLAISEGQDIAQAPLYTNYALYDTPLERIYGGNVARLRSIKARVDPDGVMGLAGGFKF</sequence>
<dbReference type="GO" id="GO:0071949">
    <property type="term" value="F:FAD binding"/>
    <property type="evidence" value="ECO:0007669"/>
    <property type="project" value="InterPro"/>
</dbReference>
<keyword evidence="8" id="KW-1185">Reference proteome</keyword>
<dbReference type="GO" id="GO:0016491">
    <property type="term" value="F:oxidoreductase activity"/>
    <property type="evidence" value="ECO:0007669"/>
    <property type="project" value="UniProtKB-KW"/>
</dbReference>
<dbReference type="SUPFAM" id="SSF56176">
    <property type="entry name" value="FAD-binding/transporter-associated domain-like"/>
    <property type="match status" value="1"/>
</dbReference>
<accession>A0AAD7A9P5</accession>
<dbReference type="PANTHER" id="PTHR42973">
    <property type="entry name" value="BINDING OXIDOREDUCTASE, PUTATIVE (AFU_ORTHOLOGUE AFUA_1G17690)-RELATED"/>
    <property type="match status" value="1"/>
</dbReference>
<dbReference type="Pfam" id="PF01565">
    <property type="entry name" value="FAD_binding_4"/>
    <property type="match status" value="1"/>
</dbReference>
<organism evidence="7 8">
    <name type="scientific">Mycena albidolilacea</name>
    <dbReference type="NCBI Taxonomy" id="1033008"/>
    <lineage>
        <taxon>Eukaryota</taxon>
        <taxon>Fungi</taxon>
        <taxon>Dikarya</taxon>
        <taxon>Basidiomycota</taxon>
        <taxon>Agaricomycotina</taxon>
        <taxon>Agaricomycetes</taxon>
        <taxon>Agaricomycetidae</taxon>
        <taxon>Agaricales</taxon>
        <taxon>Marasmiineae</taxon>
        <taxon>Mycenaceae</taxon>
        <taxon>Mycena</taxon>
    </lineage>
</organism>
<dbReference type="Gene3D" id="3.40.462.20">
    <property type="match status" value="1"/>
</dbReference>
<dbReference type="PANTHER" id="PTHR42973:SF13">
    <property type="entry name" value="FAD-BINDING PCMH-TYPE DOMAIN-CONTAINING PROTEIN"/>
    <property type="match status" value="1"/>
</dbReference>
<dbReference type="PROSITE" id="PS51387">
    <property type="entry name" value="FAD_PCMH"/>
    <property type="match status" value="1"/>
</dbReference>
<dbReference type="InterPro" id="IPR012951">
    <property type="entry name" value="BBE"/>
</dbReference>